<dbReference type="AlphaFoldDB" id="A0A395INA8"/>
<reference evidence="1 2" key="1">
    <citation type="submission" date="2018-06" db="EMBL/GenBank/DDBJ databases">
        <title>Genome Sequence of the Brown Rot Fungal Pathogen Monilinia fructigena.</title>
        <authorList>
            <person name="Landi L."/>
            <person name="De Miccolis Angelini R.M."/>
            <person name="Pollastro S."/>
            <person name="Abate D."/>
            <person name="Faretra F."/>
            <person name="Romanazzi G."/>
        </authorList>
    </citation>
    <scope>NUCLEOTIDE SEQUENCE [LARGE SCALE GENOMIC DNA]</scope>
    <source>
        <strain evidence="1 2">Mfrg269</strain>
    </source>
</reference>
<comment type="caution">
    <text evidence="1">The sequence shown here is derived from an EMBL/GenBank/DDBJ whole genome shotgun (WGS) entry which is preliminary data.</text>
</comment>
<dbReference type="EMBL" id="QKRW01000028">
    <property type="protein sequence ID" value="RAL61770.1"/>
    <property type="molecule type" value="Genomic_DNA"/>
</dbReference>
<name>A0A395INA8_9HELO</name>
<protein>
    <submittedName>
        <fullName evidence="1">Uncharacterized protein</fullName>
    </submittedName>
</protein>
<dbReference type="PANTHER" id="PTHR35041:SF6">
    <property type="entry name" value="FORMYLMETHIONINE DEFORMYLASE-LIKE PROTEIN-RELATED"/>
    <property type="match status" value="1"/>
</dbReference>
<evidence type="ECO:0000313" key="1">
    <source>
        <dbReference type="EMBL" id="RAL61770.1"/>
    </source>
</evidence>
<dbReference type="PANTHER" id="PTHR35041">
    <property type="entry name" value="MEDIATOR OF RNA POLYMERASE II TRANSCRIPTION SUBUNIT 1"/>
    <property type="match status" value="1"/>
</dbReference>
<sequence length="400" mass="43113">MTVSTIEALFALKSNLFQMFTGATIRATPVLCILSVMMTSMGVAVSFPPGAINVVSVQRTSYNPVVVPTFNASFMGNGSGYAANHYSLATLSPISESADGSVSGFTSRARKNSNLLYRLAFQTMITGQPFDQPSPCGVNCSFVIQFEGPTLECNSSSTKLIRSDSGNLSYRFPGITIYSGNWSDLTISSTSALPRVLYNGTDTNVHWQSTTLTILDAEESTADAGLLNETTTINRTMIQNDLYCTPGRALYAVNNTYVSNILKRNITTTPIAPLINLELPNQNNSIIVPGFTKNHGYGASPADWSAEAIAYYRDLNMMTILDTMFYYLAGRFVVDIERETDDTSDDGMGGGTPTFENVDAGTSGALNGTIISSTPLNTAFSHYTPDYSANPSFPSHPRLA</sequence>
<keyword evidence="2" id="KW-1185">Reference proteome</keyword>
<organism evidence="1 2">
    <name type="scientific">Monilinia fructigena</name>
    <dbReference type="NCBI Taxonomy" id="38457"/>
    <lineage>
        <taxon>Eukaryota</taxon>
        <taxon>Fungi</taxon>
        <taxon>Dikarya</taxon>
        <taxon>Ascomycota</taxon>
        <taxon>Pezizomycotina</taxon>
        <taxon>Leotiomycetes</taxon>
        <taxon>Helotiales</taxon>
        <taxon>Sclerotiniaceae</taxon>
        <taxon>Monilinia</taxon>
    </lineage>
</organism>
<dbReference type="Proteomes" id="UP000249056">
    <property type="component" value="Unassembled WGS sequence"/>
</dbReference>
<proteinExistence type="predicted"/>
<evidence type="ECO:0000313" key="2">
    <source>
        <dbReference type="Proteomes" id="UP000249056"/>
    </source>
</evidence>
<accession>A0A395INA8</accession>
<dbReference type="OrthoDB" id="5322539at2759"/>
<gene>
    <name evidence="1" type="ORF">DID88_002833</name>
</gene>